<keyword evidence="3" id="KW-1185">Reference proteome</keyword>
<evidence type="ECO:0000256" key="1">
    <source>
        <dbReference type="SAM" id="Phobius"/>
    </source>
</evidence>
<dbReference type="EMBL" id="CP089983">
    <property type="protein sequence ID" value="WXB04516.1"/>
    <property type="molecule type" value="Genomic_DNA"/>
</dbReference>
<reference evidence="2" key="1">
    <citation type="submission" date="2021-12" db="EMBL/GenBank/DDBJ databases">
        <title>Discovery of the Pendulisporaceae a myxobacterial family with distinct sporulation behavior and unique specialized metabolism.</title>
        <authorList>
            <person name="Garcia R."/>
            <person name="Popoff A."/>
            <person name="Bader C.D."/>
            <person name="Loehr J."/>
            <person name="Walesch S."/>
            <person name="Walt C."/>
            <person name="Boldt J."/>
            <person name="Bunk B."/>
            <person name="Haeckl F.J.F.P.J."/>
            <person name="Gunesch A.P."/>
            <person name="Birkelbach J."/>
            <person name="Nuebel U."/>
            <person name="Pietschmann T."/>
            <person name="Bach T."/>
            <person name="Mueller R."/>
        </authorList>
    </citation>
    <scope>NUCLEOTIDE SEQUENCE</scope>
    <source>
        <strain evidence="2">MSr11367</strain>
    </source>
</reference>
<proteinExistence type="predicted"/>
<feature type="transmembrane region" description="Helical" evidence="1">
    <location>
        <begin position="73"/>
        <end position="95"/>
    </location>
</feature>
<protein>
    <recommendedName>
        <fullName evidence="4">Urease accessory protein</fullName>
    </recommendedName>
</protein>
<feature type="transmembrane region" description="Helical" evidence="1">
    <location>
        <begin position="157"/>
        <end position="179"/>
    </location>
</feature>
<sequence length="217" mass="22342">MWVAVTGAILGIASGLRHAMEPDHLAAVSTFVAEQRTPRATVTFAAAWGFGHAIMLLLVGGALMLLGREMPPALADIFELGVSFMLVGLGVRGLLHAVRAYRGQLLHHHHRHDGLPAHTHVGRPLIVGLMHGLAGSGALTALVLGQIGSPVAGLGFMALYGFGAMLGMALLAGIAGVPLARIVRSPLGMPIMLAVTGVISLVVGASWGAPLAMRMLG</sequence>
<keyword evidence="1" id="KW-0472">Membrane</keyword>
<feature type="transmembrane region" description="Helical" evidence="1">
    <location>
        <begin position="191"/>
        <end position="213"/>
    </location>
</feature>
<dbReference type="Proteomes" id="UP001374803">
    <property type="component" value="Chromosome"/>
</dbReference>
<evidence type="ECO:0008006" key="4">
    <source>
        <dbReference type="Google" id="ProtNLM"/>
    </source>
</evidence>
<dbReference type="PANTHER" id="PTHR33876:SF4">
    <property type="entry name" value="CHLOROPLAST PROTEIN FOR GROWTH AND FERTILITY 2"/>
    <property type="match status" value="1"/>
</dbReference>
<evidence type="ECO:0000313" key="3">
    <source>
        <dbReference type="Proteomes" id="UP001374803"/>
    </source>
</evidence>
<dbReference type="RefSeq" id="WP_394834158.1">
    <property type="nucleotide sequence ID" value="NZ_CP089929.1"/>
</dbReference>
<keyword evidence="1" id="KW-0812">Transmembrane</keyword>
<organism evidence="2 3">
    <name type="scientific">Pendulispora rubella</name>
    <dbReference type="NCBI Taxonomy" id="2741070"/>
    <lineage>
        <taxon>Bacteria</taxon>
        <taxon>Pseudomonadati</taxon>
        <taxon>Myxococcota</taxon>
        <taxon>Myxococcia</taxon>
        <taxon>Myxococcales</taxon>
        <taxon>Sorangiineae</taxon>
        <taxon>Pendulisporaceae</taxon>
        <taxon>Pendulispora</taxon>
    </lineage>
</organism>
<keyword evidence="1" id="KW-1133">Transmembrane helix</keyword>
<feature type="transmembrane region" description="Helical" evidence="1">
    <location>
        <begin position="125"/>
        <end position="145"/>
    </location>
</feature>
<feature type="transmembrane region" description="Helical" evidence="1">
    <location>
        <begin position="43"/>
        <end position="66"/>
    </location>
</feature>
<dbReference type="PANTHER" id="PTHR33876">
    <property type="entry name" value="UNNAMED PRODUCT"/>
    <property type="match status" value="1"/>
</dbReference>
<accession>A0ABZ2L3Z1</accession>
<dbReference type="InterPro" id="IPR052776">
    <property type="entry name" value="Chloro_ReproSupport/MetalTrans"/>
</dbReference>
<name>A0ABZ2L3Z1_9BACT</name>
<gene>
    <name evidence="2" type="ORF">LVJ94_47400</name>
</gene>
<evidence type="ECO:0000313" key="2">
    <source>
        <dbReference type="EMBL" id="WXB04516.1"/>
    </source>
</evidence>